<dbReference type="Proteomes" id="UP000789570">
    <property type="component" value="Unassembled WGS sequence"/>
</dbReference>
<evidence type="ECO:0000313" key="2">
    <source>
        <dbReference type="Proteomes" id="UP000789570"/>
    </source>
</evidence>
<dbReference type="EMBL" id="CAJVPQ010001129">
    <property type="protein sequence ID" value="CAG8533635.1"/>
    <property type="molecule type" value="Genomic_DNA"/>
</dbReference>
<name>A0A9N9AHV1_9GLOM</name>
<protein>
    <submittedName>
        <fullName evidence="1">14103_t:CDS:1</fullName>
    </submittedName>
</protein>
<evidence type="ECO:0000313" key="1">
    <source>
        <dbReference type="EMBL" id="CAG8533635.1"/>
    </source>
</evidence>
<accession>A0A9N9AHV1</accession>
<gene>
    <name evidence="1" type="ORF">FCALED_LOCUS5295</name>
</gene>
<comment type="caution">
    <text evidence="1">The sequence shown here is derived from an EMBL/GenBank/DDBJ whole genome shotgun (WGS) entry which is preliminary data.</text>
</comment>
<reference evidence="1" key="1">
    <citation type="submission" date="2021-06" db="EMBL/GenBank/DDBJ databases">
        <authorList>
            <person name="Kallberg Y."/>
            <person name="Tangrot J."/>
            <person name="Rosling A."/>
        </authorList>
    </citation>
    <scope>NUCLEOTIDE SEQUENCE</scope>
    <source>
        <strain evidence="1">UK204</strain>
    </source>
</reference>
<organism evidence="1 2">
    <name type="scientific">Funneliformis caledonium</name>
    <dbReference type="NCBI Taxonomy" id="1117310"/>
    <lineage>
        <taxon>Eukaryota</taxon>
        <taxon>Fungi</taxon>
        <taxon>Fungi incertae sedis</taxon>
        <taxon>Mucoromycota</taxon>
        <taxon>Glomeromycotina</taxon>
        <taxon>Glomeromycetes</taxon>
        <taxon>Glomerales</taxon>
        <taxon>Glomeraceae</taxon>
        <taxon>Funneliformis</taxon>
    </lineage>
</organism>
<dbReference type="AlphaFoldDB" id="A0A9N9AHV1"/>
<keyword evidence="2" id="KW-1185">Reference proteome</keyword>
<sequence>MWSLTTISTRMETSVAPVYIKEAKANGQDVNVIEIALPPINSKHYLSILEDIHNALDHVTVIWISRETTMGKIVEWIKKEGNKKSNFLVNDKIREQMFAKAN</sequence>
<dbReference type="OrthoDB" id="2397052at2759"/>
<proteinExistence type="predicted"/>